<evidence type="ECO:0000256" key="1">
    <source>
        <dbReference type="SAM" id="MobiDB-lite"/>
    </source>
</evidence>
<dbReference type="GeneID" id="26837114"/>
<dbReference type="OrthoDB" id="192608at2759"/>
<dbReference type="Pfam" id="PF25808">
    <property type="entry name" value="TPR_LAA1_C"/>
    <property type="match status" value="1"/>
</dbReference>
<feature type="region of interest" description="Disordered" evidence="1">
    <location>
        <begin position="560"/>
        <end position="592"/>
    </location>
</feature>
<gene>
    <name evidence="3" type="ORF">AC631_00105</name>
</gene>
<feature type="compositionally biased region" description="Polar residues" evidence="1">
    <location>
        <begin position="476"/>
        <end position="490"/>
    </location>
</feature>
<dbReference type="GO" id="GO:0008104">
    <property type="term" value="P:intracellular protein localization"/>
    <property type="evidence" value="ECO:0007669"/>
    <property type="project" value="TreeGrafter"/>
</dbReference>
<accession>A0A0V1Q794</accession>
<dbReference type="GO" id="GO:0016020">
    <property type="term" value="C:membrane"/>
    <property type="evidence" value="ECO:0007669"/>
    <property type="project" value="TreeGrafter"/>
</dbReference>
<name>A0A0V1Q794_9ASCO</name>
<dbReference type="PANTHER" id="PTHR21663">
    <property type="entry name" value="HYPOTHETICAL HEAT DOMAIN-CONTAINING"/>
    <property type="match status" value="1"/>
</dbReference>
<organism evidence="3 4">
    <name type="scientific">Debaryomyces fabryi</name>
    <dbReference type="NCBI Taxonomy" id="58627"/>
    <lineage>
        <taxon>Eukaryota</taxon>
        <taxon>Fungi</taxon>
        <taxon>Dikarya</taxon>
        <taxon>Ascomycota</taxon>
        <taxon>Saccharomycotina</taxon>
        <taxon>Pichiomycetes</taxon>
        <taxon>Debaryomycetaceae</taxon>
        <taxon>Debaryomyces</taxon>
    </lineage>
</organism>
<proteinExistence type="predicted"/>
<dbReference type="SUPFAM" id="SSF48371">
    <property type="entry name" value="ARM repeat"/>
    <property type="match status" value="1"/>
</dbReference>
<dbReference type="GO" id="GO:0030139">
    <property type="term" value="C:endocytic vesicle"/>
    <property type="evidence" value="ECO:0007669"/>
    <property type="project" value="TreeGrafter"/>
</dbReference>
<dbReference type="Proteomes" id="UP000054251">
    <property type="component" value="Unassembled WGS sequence"/>
</dbReference>
<protein>
    <recommendedName>
        <fullName evidence="2">LAA1-like C-terminal TPR repeats domain-containing protein</fullName>
    </recommendedName>
</protein>
<evidence type="ECO:0000259" key="2">
    <source>
        <dbReference type="Pfam" id="PF25808"/>
    </source>
</evidence>
<dbReference type="Pfam" id="PF20210">
    <property type="entry name" value="Laa1_Sip1_HTR5"/>
    <property type="match status" value="1"/>
</dbReference>
<dbReference type="InterPro" id="IPR016024">
    <property type="entry name" value="ARM-type_fold"/>
</dbReference>
<keyword evidence="4" id="KW-1185">Reference proteome</keyword>
<comment type="caution">
    <text evidence="3">The sequence shown here is derived from an EMBL/GenBank/DDBJ whole genome shotgun (WGS) entry which is preliminary data.</text>
</comment>
<reference evidence="3 4" key="1">
    <citation type="submission" date="2015-11" db="EMBL/GenBank/DDBJ databases">
        <title>The genome of Debaryomyces fabryi.</title>
        <authorList>
            <person name="Tafer H."/>
            <person name="Lopandic K."/>
        </authorList>
    </citation>
    <scope>NUCLEOTIDE SEQUENCE [LARGE SCALE GENOMIC DNA]</scope>
    <source>
        <strain evidence="3 4">CBS 789</strain>
    </source>
</reference>
<dbReference type="GO" id="GO:0005794">
    <property type="term" value="C:Golgi apparatus"/>
    <property type="evidence" value="ECO:0007669"/>
    <property type="project" value="TreeGrafter"/>
</dbReference>
<feature type="compositionally biased region" description="Basic and acidic residues" evidence="1">
    <location>
        <begin position="570"/>
        <end position="579"/>
    </location>
</feature>
<evidence type="ECO:0000313" key="4">
    <source>
        <dbReference type="Proteomes" id="UP000054251"/>
    </source>
</evidence>
<dbReference type="RefSeq" id="XP_015470336.1">
    <property type="nucleotide sequence ID" value="XM_015608935.1"/>
</dbReference>
<sequence length="2194" mass="251044">MNSDQFSKFLKNYDKKDILRYLIDLNGRLSKYESEPEIDFNLCLEQLSALVEKLKLPQPSKGKSKVKEVSDESDIENVEDKLSLNVYKLVSKNLIQVLAQLPTKTYDFANTLLNHLNLNEAGSLPSIAKVSIILLIDLFETYPNSLNSLVSFSVNQIYKIIKKYPDISSNLIYLLNSITKNATKFDIDEKLQAKLLKIINKNIYYNISFELPLDSAPTNSDTSSTVLLKKNYILVLKNILLLSVSSNYENLLALSTSSSSAGSKLKPEAIMSQHQFQMNLLSTNEKVFRYGLTNFCKEVRIATVELLAHLFINFIPTGKFNPIEYLTNEYTLPHVNSWNDSLTSMTSTENDIAIVDIRKEKNTIWNHDSENIIRTNTDLLLHQTGIIETLIFYIQLEQFQNSDYLSGNLVNILDTLLSKFGELNDIDNHIQNQYWNKSLQHFKSVSDYIIDESGSTCHEILMEYTYSKFNLDGLSDNTEQSSESVNTKASNNRDNKRESKLFTFKTGKNSLKLKNKDARQKEIIPYQNSYQCYLLLHIIEILLPFGLDFNSIVQTKQALSENSSETQGVDGERANVSRDVEEEEEEDQGTTDSEKSFLRDIIFKLLINKCTGIRIYALTTLLKYASNNDVETNQLILDLYNLVSHEYKNSDSQHESNVVGNADEHNCGLVDVRLMSYSLALLALIKQTDSTLLQNSTIVRILSFCTQNLKHNSHNNAVKNSACWTILSSLITFYNDSEFVKLNSSQFLVFWKGLLTSQFISSSLNNDSQEGQQREVVDNLKLRNSSLICLLNYLNSVQLTPESLKQLQFLLTKSYNYLTYLENNIEGVGPITNFTSQNFNENNYNPIMVNNIHYSNYNANRKLSFERVMISLILYSKKILLQSFIKLAALLKNDINSNMVIFLVKLFSDSKIFSRCFPPEHTKEKQKSSANKTTQTKINDYDNDMIILGEDYNYSFGVSSKFQGYTSNIDELLIKLSLEDSNEKSTATSISYKDAFSKGRPSLGSPKSMIESHFEEGNYAWFDYFENGILQSVDHNVIYDPNIYLVQDYSVNEQFSSNIITSLIDLSIELFQLVFPYLSSKIQFSLLEQMRNFLTAKSIDPLRYKAICVNISIALHGVLSSLTKKKQNLDREILNVLLDILEKFETNNMELMYINCDSVGMACGVLTKDREFTNEQINKFINKIVNDINPYQRGSSILTLSRIHQYTHIGFTDVYNVAVQLLKDPNPIVLHFSLEATNILLENNLDNLHLIPEVVTNVYNIFLNDDYGYDLENKLLINLKCKFGSIGIVTKIVKLCVTSLGPNLRQIANDDKLKIRDLIVTLSNGVGCVTISDYLEVFENLLKIFPELIIFDPKLIKGSLEFFTNLLDLIISKNLKIGLVTTNPTSLNKDMIFPFNSSFLLLKSAFECYVGLIKIYGSEILSKETVKILWIAMNLKPCEQLKQLIRLWMESSLEMNWFMTLNSLFKYSSKKLIGPFIEVNYLQKLLPLQQRQKKKNKSDVDFRDEEIENIVGNDDESSDKNEPITWEFKLFIFDLLNDLLEYSNKNSQLLEQLTNKIQDIIKLSFLGSSSPITSIKLEGVSLLDKALRLFGDFADPLYPGVSILEQQQALIISALIPCFKANNNSRVIVNAINVSSKFINLPRIKFYSKHRILKTLIYLLEEISSSKFLRFSYLENMSEFGKKTIQLSILNCWALLKINVLEDEEIAEPELVETLDNYSMLLNSLWILVLREYSMLKYNETASKELEIYESYWLNLINVLSSELENDKFVDEYLSGDAQNFLFILFSQCIESLIKNDNVSEILISLNRLVQSPYLIDLIFNDEIFGEVINLFDRLILIEDDTEIKCKLIDTISTTFLSFTNKHKDLTESFDKLFELIRVCMLPLFDIIPFLRTDYDPGNESTQLLLKHADSSANLILIKNCLHKLVDMMCRFPDIVKADLYSCLLFIFAKFYENGNDLLISTVLPHLKQIISESKTFENTDLVSCFSKIIRKYYKIDKANDYSVLTTMILITSGDIELNDEDSHEFSSTLIEVLKSPESTTIGIQCTKSLIQYSSRHSKDSLVMKYLISGLISHLANNTLDLDPKIVLEILFLFSKSYSFDEAKTISLFSLLIPLLIKFNKINKDNLGKAYLHEKLLSLIQQNTGAFKFVIDNALTDEQKRLTEELVKLSTSSGDQNYIGVEDGSEIQLKTFGS</sequence>
<dbReference type="InterPro" id="IPR046837">
    <property type="entry name" value="Laa1/Sip1/HEATR5-like_HEAT"/>
</dbReference>
<dbReference type="EMBL" id="LMYN01000001">
    <property type="protein sequence ID" value="KSA04234.1"/>
    <property type="molecule type" value="Genomic_DNA"/>
</dbReference>
<dbReference type="InterPro" id="IPR040108">
    <property type="entry name" value="Laa1/Sip1/HEATR5"/>
</dbReference>
<feature type="region of interest" description="Disordered" evidence="1">
    <location>
        <begin position="476"/>
        <end position="499"/>
    </location>
</feature>
<dbReference type="GO" id="GO:0005829">
    <property type="term" value="C:cytosol"/>
    <property type="evidence" value="ECO:0007669"/>
    <property type="project" value="GOC"/>
</dbReference>
<feature type="compositionally biased region" description="Acidic residues" evidence="1">
    <location>
        <begin position="580"/>
        <end position="589"/>
    </location>
</feature>
<evidence type="ECO:0000313" key="3">
    <source>
        <dbReference type="EMBL" id="KSA04234.1"/>
    </source>
</evidence>
<dbReference type="GO" id="GO:0042147">
    <property type="term" value="P:retrograde transport, endosome to Golgi"/>
    <property type="evidence" value="ECO:0007669"/>
    <property type="project" value="TreeGrafter"/>
</dbReference>
<dbReference type="GO" id="GO:0006897">
    <property type="term" value="P:endocytosis"/>
    <property type="evidence" value="ECO:0007669"/>
    <property type="project" value="TreeGrafter"/>
</dbReference>
<feature type="domain" description="LAA1-like C-terminal TPR repeats" evidence="2">
    <location>
        <begin position="2019"/>
        <end position="2176"/>
    </location>
</feature>
<dbReference type="InterPro" id="IPR057981">
    <property type="entry name" value="TPR_LAA1-like_C"/>
</dbReference>
<dbReference type="PANTHER" id="PTHR21663:SF0">
    <property type="entry name" value="HEAT REPEAT-CONTAINING PROTEIN 5B"/>
    <property type="match status" value="1"/>
</dbReference>